<gene>
    <name evidence="1" type="ORF">FRUB_07175</name>
</gene>
<dbReference type="AlphaFoldDB" id="A0A225DNX5"/>
<dbReference type="EMBL" id="NIDE01000014">
    <property type="protein sequence ID" value="OWK38055.1"/>
    <property type="molecule type" value="Genomic_DNA"/>
</dbReference>
<dbReference type="InterPro" id="IPR014710">
    <property type="entry name" value="RmlC-like_jellyroll"/>
</dbReference>
<evidence type="ECO:0000313" key="2">
    <source>
        <dbReference type="Proteomes" id="UP000214646"/>
    </source>
</evidence>
<dbReference type="RefSeq" id="WP_088257871.1">
    <property type="nucleotide sequence ID" value="NZ_NIDE01000014.1"/>
</dbReference>
<name>A0A225DNX5_9BACT</name>
<dbReference type="InterPro" id="IPR011051">
    <property type="entry name" value="RmlC_Cupin_sf"/>
</dbReference>
<dbReference type="Proteomes" id="UP000214646">
    <property type="component" value="Unassembled WGS sequence"/>
</dbReference>
<organism evidence="1 2">
    <name type="scientific">Fimbriiglobus ruber</name>
    <dbReference type="NCBI Taxonomy" id="1908690"/>
    <lineage>
        <taxon>Bacteria</taxon>
        <taxon>Pseudomonadati</taxon>
        <taxon>Planctomycetota</taxon>
        <taxon>Planctomycetia</taxon>
        <taxon>Gemmatales</taxon>
        <taxon>Gemmataceae</taxon>
        <taxon>Fimbriiglobus</taxon>
    </lineage>
</organism>
<dbReference type="SUPFAM" id="SSF51182">
    <property type="entry name" value="RmlC-like cupins"/>
    <property type="match status" value="1"/>
</dbReference>
<dbReference type="Gene3D" id="2.60.120.10">
    <property type="entry name" value="Jelly Rolls"/>
    <property type="match status" value="1"/>
</dbReference>
<accession>A0A225DNX5</accession>
<keyword evidence="2" id="KW-1185">Reference proteome</keyword>
<proteinExistence type="predicted"/>
<dbReference type="OrthoDB" id="7432190at2"/>
<sequence length="250" mass="28203">MQPSRREFSARLFGSLVAYGLVETLWTRDLFADAIKPAIGDWFRELVTMTKDLRGRKLSDLEFQTKMEDLYRRVDLTALAGLVKLDEIEKKTKLPENGAASLGFDLSRVEGLPREVEFGKQIFGCRKDRSIVPHGHANMCTGFIVLKGKWLGRHYDKVETQKDHYVVKPTINREFGPGDLSTISDHKDNVHWFKAVSDTAYIFNVHVTGYDPDMSGGSGRLYLDPDGEKLSGGLIRAAKMSSTECHKKYG</sequence>
<protein>
    <submittedName>
        <fullName evidence="1">Uncharacterized protein</fullName>
    </submittedName>
</protein>
<evidence type="ECO:0000313" key="1">
    <source>
        <dbReference type="EMBL" id="OWK38055.1"/>
    </source>
</evidence>
<reference evidence="2" key="1">
    <citation type="submission" date="2017-06" db="EMBL/GenBank/DDBJ databases">
        <title>Genome analysis of Fimbriiglobus ruber SP5, the first member of the order Planctomycetales with confirmed chitinolytic capability.</title>
        <authorList>
            <person name="Ravin N.V."/>
            <person name="Rakitin A.L."/>
            <person name="Ivanova A.A."/>
            <person name="Beletsky A.V."/>
            <person name="Kulichevskaya I.S."/>
            <person name="Mardanov A.V."/>
            <person name="Dedysh S.N."/>
        </authorList>
    </citation>
    <scope>NUCLEOTIDE SEQUENCE [LARGE SCALE GENOMIC DNA]</scope>
    <source>
        <strain evidence="2">SP5</strain>
    </source>
</reference>
<comment type="caution">
    <text evidence="1">The sequence shown here is derived from an EMBL/GenBank/DDBJ whole genome shotgun (WGS) entry which is preliminary data.</text>
</comment>